<protein>
    <submittedName>
        <fullName evidence="5">RUN domain-containing protein</fullName>
    </submittedName>
</protein>
<sequence length="954" mass="110347">MYSTTPLVLVDYRPTSSKNQHKKYYNKLKKAFKDIEDKLPGNGESLKLTRKNPLAVELILAIDDFMKHGVLSSDITYYKFLCEYLARGEMLDLKFTFGKNDHQSLCFGWLKQGLSTNFLHIQLHSMFSGDKALNVKFYSDKAAFFNKDIQDLLIHKLIALEGRVNFLLLSQYDDIYGEIYEHRPAIDIDGNFVIPGNPGYSASTSSGDSIIECNYLIKDTEVERSSSLNNFLTIENEIAKAREYKLKKMQEDVTNGDLTDILKDIELDEIFPDDEGNGENPIEVHLEVMQSINKQNDPDIPNNCSPVEILTNDEQLERERMRLIERETKQMSTRTRTISRALEDFKSESVPSSSFTENCISKMKNRKNSTDDKREKVLEKCENVFKTVKLTRNRTNPESFIINSIRNFGTAEMLGKSPTTSLSEVFHEPNNRMSNVNTTLFDLPNESDASVDDDNMTSAIESNNAKSNFGEIPQDPGDIMHLLAEVFQEPKEKFDSMFGVFIGHTIGEPKFQYLCISTINVYLLSKVTEGIADACEAFSEEVRSIDSDVQIRSPETGSFNSTKDIERKHESASYIIHLIIPLNDIDMISVSYDYQSLICSSRNGCFVKDNHVMKKNNYSFCIDIGSELVGQNIFKKIKLACEKYSNETGSDCFKMPIISIDQNIKRFLHLKFLKNELKEEELTIHNYSLIYWKHDNAPSFSDHGNSNIRVKLLYREEDTSSWKIVSSNVYKPWEEAYSELTYNQIIGFRDREGKDAIFSIVICEHVKSIVEENNDDTELYIFTVIPKENSNKLKFQLGFKNYNEMCKWMNCMKEFLEDSEFKEFNRPLSTQLFITDKHMIVSSEHTNFDEKGNMRINFTKEIKNDTKIMYHSTDNRHVLILFNNSDGYHCLLFRDEYELEKIVSSITNIFNIRVPHLIELKESDKAIYFRLVQSFDEWTNVWMEHFTNNSVLTN</sequence>
<dbReference type="GO" id="GO:0032418">
    <property type="term" value="P:lysosome localization"/>
    <property type="evidence" value="ECO:0007669"/>
    <property type="project" value="TreeGrafter"/>
</dbReference>
<keyword evidence="2" id="KW-0963">Cytoplasm</keyword>
<feature type="domain" description="PLEKHM2 PH" evidence="3">
    <location>
        <begin position="470"/>
        <end position="530"/>
    </location>
</feature>
<reference evidence="5" key="1">
    <citation type="submission" date="2017-02" db="UniProtKB">
        <authorList>
            <consortium name="WormBaseParasite"/>
        </authorList>
    </citation>
    <scope>IDENTIFICATION</scope>
</reference>
<dbReference type="GO" id="GO:0010008">
    <property type="term" value="C:endosome membrane"/>
    <property type="evidence" value="ECO:0007669"/>
    <property type="project" value="TreeGrafter"/>
</dbReference>
<evidence type="ECO:0000256" key="2">
    <source>
        <dbReference type="ARBA" id="ARBA00022490"/>
    </source>
</evidence>
<proteinExistence type="predicted"/>
<organism evidence="4 5">
    <name type="scientific">Parastrongyloides trichosuri</name>
    <name type="common">Possum-specific nematode worm</name>
    <dbReference type="NCBI Taxonomy" id="131310"/>
    <lineage>
        <taxon>Eukaryota</taxon>
        <taxon>Metazoa</taxon>
        <taxon>Ecdysozoa</taxon>
        <taxon>Nematoda</taxon>
        <taxon>Chromadorea</taxon>
        <taxon>Rhabditida</taxon>
        <taxon>Tylenchina</taxon>
        <taxon>Panagrolaimomorpha</taxon>
        <taxon>Strongyloidoidea</taxon>
        <taxon>Strongyloididae</taxon>
        <taxon>Parastrongyloides</taxon>
    </lineage>
</organism>
<dbReference type="AlphaFoldDB" id="A0A0N4ZAV4"/>
<dbReference type="InterPro" id="IPR057288">
    <property type="entry name" value="PH_PLEKHM2"/>
</dbReference>
<dbReference type="WBParaSite" id="PTRK_0000466800.1">
    <property type="protein sequence ID" value="PTRK_0000466800.1"/>
    <property type="gene ID" value="PTRK_0000466800"/>
</dbReference>
<evidence type="ECO:0000313" key="4">
    <source>
        <dbReference type="Proteomes" id="UP000038045"/>
    </source>
</evidence>
<evidence type="ECO:0000259" key="3">
    <source>
        <dbReference type="Pfam" id="PF23142"/>
    </source>
</evidence>
<dbReference type="PANTHER" id="PTHR46556">
    <property type="entry name" value="PLECKSTRIN HOMOLOGY DOMAIN-CONTAINING FAMILY M MEMBER 2"/>
    <property type="match status" value="1"/>
</dbReference>
<dbReference type="Proteomes" id="UP000038045">
    <property type="component" value="Unplaced"/>
</dbReference>
<dbReference type="GO" id="GO:0032880">
    <property type="term" value="P:regulation of protein localization"/>
    <property type="evidence" value="ECO:0007669"/>
    <property type="project" value="TreeGrafter"/>
</dbReference>
<accession>A0A0N4ZAV4</accession>
<evidence type="ECO:0000256" key="1">
    <source>
        <dbReference type="ARBA" id="ARBA00004496"/>
    </source>
</evidence>
<dbReference type="GO" id="GO:0007030">
    <property type="term" value="P:Golgi organization"/>
    <property type="evidence" value="ECO:0007669"/>
    <property type="project" value="TreeGrafter"/>
</dbReference>
<evidence type="ECO:0000313" key="5">
    <source>
        <dbReference type="WBParaSite" id="PTRK_0000466800.1"/>
    </source>
</evidence>
<name>A0A0N4ZAV4_PARTI</name>
<dbReference type="Pfam" id="PF23142">
    <property type="entry name" value="PH_PLEKHM2"/>
    <property type="match status" value="1"/>
</dbReference>
<dbReference type="InterPro" id="IPR053015">
    <property type="entry name" value="PH_domain-containing_M2"/>
</dbReference>
<dbReference type="PANTHER" id="PTHR46556:SF1">
    <property type="entry name" value="PLECKSTRIN HOMOLOGY DOMAIN-CONTAINING FAMILY M MEMBER 2"/>
    <property type="match status" value="1"/>
</dbReference>
<dbReference type="SUPFAM" id="SSF50729">
    <property type="entry name" value="PH domain-like"/>
    <property type="match status" value="1"/>
</dbReference>
<comment type="subcellular location">
    <subcellularLocation>
        <location evidence="1">Cytoplasm</location>
    </subcellularLocation>
</comment>
<dbReference type="STRING" id="131310.A0A0N4ZAV4"/>
<keyword evidence="4" id="KW-1185">Reference proteome</keyword>
<dbReference type="GO" id="GO:0019894">
    <property type="term" value="F:kinesin binding"/>
    <property type="evidence" value="ECO:0007669"/>
    <property type="project" value="TreeGrafter"/>
</dbReference>